<keyword evidence="2" id="KW-1185">Reference proteome</keyword>
<dbReference type="AlphaFoldDB" id="A0A452ZRM1"/>
<protein>
    <submittedName>
        <fullName evidence="1">Uncharacterized protein</fullName>
    </submittedName>
</protein>
<evidence type="ECO:0000313" key="2">
    <source>
        <dbReference type="Proteomes" id="UP000015105"/>
    </source>
</evidence>
<proteinExistence type="predicted"/>
<reference evidence="1" key="3">
    <citation type="journal article" date="2017" name="Nature">
        <title>Genome sequence of the progenitor of the wheat D genome Aegilops tauschii.</title>
        <authorList>
            <person name="Luo M.C."/>
            <person name="Gu Y.Q."/>
            <person name="Puiu D."/>
            <person name="Wang H."/>
            <person name="Twardziok S.O."/>
            <person name="Deal K.R."/>
            <person name="Huo N."/>
            <person name="Zhu T."/>
            <person name="Wang L."/>
            <person name="Wang Y."/>
            <person name="McGuire P.E."/>
            <person name="Liu S."/>
            <person name="Long H."/>
            <person name="Ramasamy R.K."/>
            <person name="Rodriguez J.C."/>
            <person name="Van S.L."/>
            <person name="Yuan L."/>
            <person name="Wang Z."/>
            <person name="Xia Z."/>
            <person name="Xiao L."/>
            <person name="Anderson O.D."/>
            <person name="Ouyang S."/>
            <person name="Liang Y."/>
            <person name="Zimin A.V."/>
            <person name="Pertea G."/>
            <person name="Qi P."/>
            <person name="Bennetzen J.L."/>
            <person name="Dai X."/>
            <person name="Dawson M.W."/>
            <person name="Muller H.G."/>
            <person name="Kugler K."/>
            <person name="Rivarola-Duarte L."/>
            <person name="Spannagl M."/>
            <person name="Mayer K.F.X."/>
            <person name="Lu F.H."/>
            <person name="Bevan M.W."/>
            <person name="Leroy P."/>
            <person name="Li P."/>
            <person name="You F.M."/>
            <person name="Sun Q."/>
            <person name="Liu Z."/>
            <person name="Lyons E."/>
            <person name="Wicker T."/>
            <person name="Salzberg S.L."/>
            <person name="Devos K.M."/>
            <person name="Dvorak J."/>
        </authorList>
    </citation>
    <scope>NUCLEOTIDE SEQUENCE [LARGE SCALE GENOMIC DNA]</scope>
    <source>
        <strain evidence="1">cv. AL8/78</strain>
    </source>
</reference>
<name>A0A452ZRM1_AEGTS</name>
<organism evidence="1 2">
    <name type="scientific">Aegilops tauschii subsp. strangulata</name>
    <name type="common">Goatgrass</name>
    <dbReference type="NCBI Taxonomy" id="200361"/>
    <lineage>
        <taxon>Eukaryota</taxon>
        <taxon>Viridiplantae</taxon>
        <taxon>Streptophyta</taxon>
        <taxon>Embryophyta</taxon>
        <taxon>Tracheophyta</taxon>
        <taxon>Spermatophyta</taxon>
        <taxon>Magnoliopsida</taxon>
        <taxon>Liliopsida</taxon>
        <taxon>Poales</taxon>
        <taxon>Poaceae</taxon>
        <taxon>BOP clade</taxon>
        <taxon>Pooideae</taxon>
        <taxon>Triticodae</taxon>
        <taxon>Triticeae</taxon>
        <taxon>Triticinae</taxon>
        <taxon>Aegilops</taxon>
    </lineage>
</organism>
<dbReference type="Gramene" id="AET1Gv20890400.1">
    <property type="protein sequence ID" value="AET1Gv20890400.1"/>
    <property type="gene ID" value="AET1Gv20890400"/>
</dbReference>
<reference evidence="2" key="2">
    <citation type="journal article" date="2017" name="Nat. Plants">
        <title>The Aegilops tauschii genome reveals multiple impacts of transposons.</title>
        <authorList>
            <person name="Zhao G."/>
            <person name="Zou C."/>
            <person name="Li K."/>
            <person name="Wang K."/>
            <person name="Li T."/>
            <person name="Gao L."/>
            <person name="Zhang X."/>
            <person name="Wang H."/>
            <person name="Yang Z."/>
            <person name="Liu X."/>
            <person name="Jiang W."/>
            <person name="Mao L."/>
            <person name="Kong X."/>
            <person name="Jiao Y."/>
            <person name="Jia J."/>
        </authorList>
    </citation>
    <scope>NUCLEOTIDE SEQUENCE [LARGE SCALE GENOMIC DNA]</scope>
    <source>
        <strain evidence="2">cv. AL8/78</strain>
    </source>
</reference>
<reference evidence="1" key="5">
    <citation type="journal article" date="2021" name="G3 (Bethesda)">
        <title>Aegilops tauschii genome assembly Aet v5.0 features greater sequence contiguity and improved annotation.</title>
        <authorList>
            <person name="Wang L."/>
            <person name="Zhu T."/>
            <person name="Rodriguez J.C."/>
            <person name="Deal K.R."/>
            <person name="Dubcovsky J."/>
            <person name="McGuire P.E."/>
            <person name="Lux T."/>
            <person name="Spannagl M."/>
            <person name="Mayer K.F.X."/>
            <person name="Baldrich P."/>
            <person name="Meyers B.C."/>
            <person name="Huo N."/>
            <person name="Gu Y.Q."/>
            <person name="Zhou H."/>
            <person name="Devos K.M."/>
            <person name="Bennetzen J.L."/>
            <person name="Unver T."/>
            <person name="Budak H."/>
            <person name="Gulick P.J."/>
            <person name="Galiba G."/>
            <person name="Kalapos B."/>
            <person name="Nelson D.R."/>
            <person name="Li P."/>
            <person name="You F.M."/>
            <person name="Luo M.C."/>
            <person name="Dvorak J."/>
        </authorList>
    </citation>
    <scope>NUCLEOTIDE SEQUENCE [LARGE SCALE GENOMIC DNA]</scope>
    <source>
        <strain evidence="1">cv. AL8/78</strain>
    </source>
</reference>
<reference evidence="1" key="4">
    <citation type="submission" date="2019-03" db="UniProtKB">
        <authorList>
            <consortium name="EnsemblPlants"/>
        </authorList>
    </citation>
    <scope>IDENTIFICATION</scope>
</reference>
<dbReference type="EnsemblPlants" id="AET1Gv20890400.1">
    <property type="protein sequence ID" value="AET1Gv20890400.1"/>
    <property type="gene ID" value="AET1Gv20890400"/>
</dbReference>
<evidence type="ECO:0000313" key="1">
    <source>
        <dbReference type="EnsemblPlants" id="AET1Gv20890400.1"/>
    </source>
</evidence>
<dbReference type="Proteomes" id="UP000015105">
    <property type="component" value="Chromosome 1D"/>
</dbReference>
<reference evidence="2" key="1">
    <citation type="journal article" date="2014" name="Science">
        <title>Ancient hybridizations among the ancestral genomes of bread wheat.</title>
        <authorList>
            <consortium name="International Wheat Genome Sequencing Consortium,"/>
            <person name="Marcussen T."/>
            <person name="Sandve S.R."/>
            <person name="Heier L."/>
            <person name="Spannagl M."/>
            <person name="Pfeifer M."/>
            <person name="Jakobsen K.S."/>
            <person name="Wulff B.B."/>
            <person name="Steuernagel B."/>
            <person name="Mayer K.F."/>
            <person name="Olsen O.A."/>
        </authorList>
    </citation>
    <scope>NUCLEOTIDE SEQUENCE [LARGE SCALE GENOMIC DNA]</scope>
    <source>
        <strain evidence="2">cv. AL8/78</strain>
    </source>
</reference>
<sequence length="80" mass="8005">RGCCGSTGPGSTSSGAASSCCSATMTDARSTDRCLPATLAPATSSLPATLSGHHVSRLGIVVSILVLLVQARQINSLVYI</sequence>
<accession>A0A452ZRM1</accession>